<evidence type="ECO:0000256" key="1">
    <source>
        <dbReference type="ARBA" id="ARBA00022679"/>
    </source>
</evidence>
<comment type="similarity">
    <text evidence="2">Belongs to the UPP synthase family.</text>
</comment>
<feature type="binding site" evidence="2">
    <location>
        <begin position="40"/>
        <end position="43"/>
    </location>
    <ligand>
        <name>substrate</name>
    </ligand>
</feature>
<feature type="active site" description="Proton acceptor" evidence="2">
    <location>
        <position position="87"/>
    </location>
</feature>
<dbReference type="NCBIfam" id="NF011405">
    <property type="entry name" value="PRK14830.1"/>
    <property type="match status" value="1"/>
</dbReference>
<reference evidence="4" key="1">
    <citation type="submission" date="2015-07" db="EMBL/GenBank/DDBJ databases">
        <title>Complete Genome of Thermincola ferriacetica strain Z-0001T.</title>
        <authorList>
            <person name="Lusk B."/>
            <person name="Badalamenti J.P."/>
            <person name="Parameswaran P."/>
            <person name="Bond D.R."/>
            <person name="Torres C.I."/>
        </authorList>
    </citation>
    <scope>NUCLEOTIDE SEQUENCE [LARGE SCALE GENOMIC DNA]</scope>
    <source>
        <strain evidence="4">Z-0001</strain>
    </source>
</reference>
<feature type="binding site" evidence="2">
    <location>
        <position position="44"/>
    </location>
    <ligand>
        <name>substrate</name>
    </ligand>
</feature>
<feature type="binding site" evidence="2">
    <location>
        <position position="56"/>
    </location>
    <ligand>
        <name>substrate</name>
    </ligand>
</feature>
<feature type="binding site" evidence="2">
    <location>
        <begin position="213"/>
        <end position="215"/>
    </location>
    <ligand>
        <name>substrate</name>
    </ligand>
</feature>
<feature type="active site" evidence="2">
    <location>
        <position position="39"/>
    </location>
</feature>
<dbReference type="RefSeq" id="WP_052216567.1">
    <property type="nucleotide sequence ID" value="NZ_LGTE01000001.1"/>
</dbReference>
<feature type="binding site" evidence="2">
    <location>
        <position position="207"/>
    </location>
    <ligand>
        <name>substrate</name>
    </ligand>
</feature>
<keyword evidence="2" id="KW-0460">Magnesium</keyword>
<dbReference type="EC" id="2.5.1.-" evidence="2"/>
<dbReference type="HAMAP" id="MF_01139">
    <property type="entry name" value="ISPT"/>
    <property type="match status" value="1"/>
</dbReference>
<dbReference type="FunFam" id="3.40.1180.10:FF:000001">
    <property type="entry name" value="(2E,6E)-farnesyl-diphosphate-specific ditrans,polycis-undecaprenyl-diphosphate synthase"/>
    <property type="match status" value="1"/>
</dbReference>
<dbReference type="InterPro" id="IPR036424">
    <property type="entry name" value="UPP_synth-like_sf"/>
</dbReference>
<evidence type="ECO:0000313" key="4">
    <source>
        <dbReference type="Proteomes" id="UP000037175"/>
    </source>
</evidence>
<dbReference type="InterPro" id="IPR001441">
    <property type="entry name" value="UPP_synth-like"/>
</dbReference>
<dbReference type="InterPro" id="IPR018520">
    <property type="entry name" value="UPP_synth-like_CS"/>
</dbReference>
<feature type="binding site" evidence="2">
    <location>
        <position position="39"/>
    </location>
    <ligand>
        <name>Mg(2+)</name>
        <dbReference type="ChEBI" id="CHEBI:18420"/>
    </ligand>
</feature>
<feature type="binding site" evidence="2">
    <location>
        <position position="90"/>
    </location>
    <ligand>
        <name>substrate</name>
    </ligand>
</feature>
<evidence type="ECO:0000313" key="3">
    <source>
        <dbReference type="EMBL" id="KNZ71236.1"/>
    </source>
</evidence>
<proteinExistence type="inferred from homology"/>
<organism evidence="3 4">
    <name type="scientific">Thermincola ferriacetica</name>
    <dbReference type="NCBI Taxonomy" id="281456"/>
    <lineage>
        <taxon>Bacteria</taxon>
        <taxon>Bacillati</taxon>
        <taxon>Bacillota</taxon>
        <taxon>Clostridia</taxon>
        <taxon>Eubacteriales</taxon>
        <taxon>Thermincolaceae</taxon>
        <taxon>Thermincola</taxon>
    </lineage>
</organism>
<feature type="binding site" evidence="2">
    <location>
        <position position="88"/>
    </location>
    <ligand>
        <name>substrate</name>
    </ligand>
</feature>
<feature type="binding site" evidence="2">
    <location>
        <position position="52"/>
    </location>
    <ligand>
        <name>substrate</name>
    </ligand>
</feature>
<dbReference type="PROSITE" id="PS01066">
    <property type="entry name" value="UPP_SYNTHASE"/>
    <property type="match status" value="1"/>
</dbReference>
<dbReference type="Gene3D" id="3.40.1180.10">
    <property type="entry name" value="Decaprenyl diphosphate synthase-like"/>
    <property type="match status" value="1"/>
</dbReference>
<dbReference type="GO" id="GO:0008834">
    <property type="term" value="F:ditrans,polycis-undecaprenyl-diphosphate synthase [(2E,6E)-farnesyl-diphosphate specific] activity"/>
    <property type="evidence" value="ECO:0007669"/>
    <property type="project" value="TreeGrafter"/>
</dbReference>
<comment type="cofactor">
    <cofactor evidence="2">
        <name>Mg(2+)</name>
        <dbReference type="ChEBI" id="CHEBI:18420"/>
    </cofactor>
    <text evidence="2">Binds 2 magnesium ions per subunit.</text>
</comment>
<dbReference type="NCBIfam" id="TIGR00055">
    <property type="entry name" value="uppS"/>
    <property type="match status" value="1"/>
</dbReference>
<dbReference type="GO" id="GO:0000287">
    <property type="term" value="F:magnesium ion binding"/>
    <property type="evidence" value="ECO:0007669"/>
    <property type="project" value="UniProtKB-UniRule"/>
</dbReference>
<dbReference type="Pfam" id="PF01255">
    <property type="entry name" value="Prenyltransf"/>
    <property type="match status" value="1"/>
</dbReference>
<sequence length="259" mass="29307">MGFWNKIFGKSRPNPAEEKELLAAIDMNKLPMHIAIIMDGNGRWAARRGLPRAAGHRAGVESLRDIVKTCSSLGIKYLTVYAFSTENWKRPQEEVNILMDLLVEYLGKEMRELHQNNVKVRAIGRIEELPASAQKALSDAFELTGNNSGLTLTLALNYGGRLEIVEAVQKIAGEVLKGKLDLKAIDEKVVNEHLYTVGMPEPDLVIRPSGELRISNFLLWQIAYSELWYSPVLWPSFRKVHLLQAIIDFQKRQRRFGGL</sequence>
<gene>
    <name evidence="3" type="ORF">Tfer_0315</name>
</gene>
<dbReference type="EMBL" id="LGTE01000001">
    <property type="protein sequence ID" value="KNZ71236.1"/>
    <property type="molecule type" value="Genomic_DNA"/>
</dbReference>
<dbReference type="GO" id="GO:0016094">
    <property type="term" value="P:polyprenol biosynthetic process"/>
    <property type="evidence" value="ECO:0007669"/>
    <property type="project" value="TreeGrafter"/>
</dbReference>
<dbReference type="AlphaFoldDB" id="A0A0L6W6Y8"/>
<keyword evidence="2" id="KW-0479">Metal-binding</keyword>
<dbReference type="SUPFAM" id="SSF64005">
    <property type="entry name" value="Undecaprenyl diphosphate synthase"/>
    <property type="match status" value="1"/>
</dbReference>
<dbReference type="GO" id="GO:0030145">
    <property type="term" value="F:manganese ion binding"/>
    <property type="evidence" value="ECO:0007669"/>
    <property type="project" value="TreeGrafter"/>
</dbReference>
<comment type="caution">
    <text evidence="3">The sequence shown here is derived from an EMBL/GenBank/DDBJ whole genome shotgun (WGS) entry which is preliminary data.</text>
</comment>
<feature type="binding site" evidence="2">
    <location>
        <begin position="84"/>
        <end position="86"/>
    </location>
    <ligand>
        <name>substrate</name>
    </ligand>
</feature>
<accession>A0A0L6W6Y8</accession>
<protein>
    <recommendedName>
        <fullName evidence="2">Isoprenyl transferase</fullName>
        <ecNumber evidence="2">2.5.1.-</ecNumber>
    </recommendedName>
</protein>
<dbReference type="CDD" id="cd00475">
    <property type="entry name" value="Cis_IPPS"/>
    <property type="match status" value="1"/>
</dbReference>
<name>A0A0L6W6Y8_9FIRM</name>
<evidence type="ECO:0000256" key="2">
    <source>
        <dbReference type="HAMAP-Rule" id="MF_01139"/>
    </source>
</evidence>
<keyword evidence="4" id="KW-1185">Reference proteome</keyword>
<feature type="binding site" evidence="2">
    <location>
        <position position="226"/>
    </location>
    <ligand>
        <name>Mg(2+)</name>
        <dbReference type="ChEBI" id="CHEBI:18420"/>
    </ligand>
</feature>
<dbReference type="PATRIC" id="fig|281456.6.peg.331"/>
<comment type="subunit">
    <text evidence="2">Homodimer.</text>
</comment>
<dbReference type="PANTHER" id="PTHR10291:SF0">
    <property type="entry name" value="DEHYDRODOLICHYL DIPHOSPHATE SYNTHASE 2"/>
    <property type="match status" value="1"/>
</dbReference>
<dbReference type="PANTHER" id="PTHR10291">
    <property type="entry name" value="DEHYDRODOLICHYL DIPHOSPHATE SYNTHASE FAMILY MEMBER"/>
    <property type="match status" value="1"/>
</dbReference>
<dbReference type="GO" id="GO:0005829">
    <property type="term" value="C:cytosol"/>
    <property type="evidence" value="ECO:0007669"/>
    <property type="project" value="TreeGrafter"/>
</dbReference>
<keyword evidence="1 2" id="KW-0808">Transferase</keyword>
<dbReference type="Proteomes" id="UP000037175">
    <property type="component" value="Unassembled WGS sequence"/>
</dbReference>
<comment type="function">
    <text evidence="2">Catalyzes the condensation of isopentenyl diphosphate (IPP) with allylic pyrophosphates generating different type of terpenoids.</text>
</comment>